<evidence type="ECO:0000256" key="1">
    <source>
        <dbReference type="SAM" id="MobiDB-lite"/>
    </source>
</evidence>
<keyword evidence="4" id="KW-1185">Reference proteome</keyword>
<organism evidence="3 4">
    <name type="scientific">Coprinopsis marcescibilis</name>
    <name type="common">Agaric fungus</name>
    <name type="synonym">Psathyrella marcescibilis</name>
    <dbReference type="NCBI Taxonomy" id="230819"/>
    <lineage>
        <taxon>Eukaryota</taxon>
        <taxon>Fungi</taxon>
        <taxon>Dikarya</taxon>
        <taxon>Basidiomycota</taxon>
        <taxon>Agaricomycotina</taxon>
        <taxon>Agaricomycetes</taxon>
        <taxon>Agaricomycetidae</taxon>
        <taxon>Agaricales</taxon>
        <taxon>Agaricineae</taxon>
        <taxon>Psathyrellaceae</taxon>
        <taxon>Coprinopsis</taxon>
    </lineage>
</organism>
<keyword evidence="2" id="KW-0472">Membrane</keyword>
<reference evidence="3 4" key="1">
    <citation type="journal article" date="2019" name="Nat. Ecol. Evol.">
        <title>Megaphylogeny resolves global patterns of mushroom evolution.</title>
        <authorList>
            <person name="Varga T."/>
            <person name="Krizsan K."/>
            <person name="Foldi C."/>
            <person name="Dima B."/>
            <person name="Sanchez-Garcia M."/>
            <person name="Sanchez-Ramirez S."/>
            <person name="Szollosi G.J."/>
            <person name="Szarkandi J.G."/>
            <person name="Papp V."/>
            <person name="Albert L."/>
            <person name="Andreopoulos W."/>
            <person name="Angelini C."/>
            <person name="Antonin V."/>
            <person name="Barry K.W."/>
            <person name="Bougher N.L."/>
            <person name="Buchanan P."/>
            <person name="Buyck B."/>
            <person name="Bense V."/>
            <person name="Catcheside P."/>
            <person name="Chovatia M."/>
            <person name="Cooper J."/>
            <person name="Damon W."/>
            <person name="Desjardin D."/>
            <person name="Finy P."/>
            <person name="Geml J."/>
            <person name="Haridas S."/>
            <person name="Hughes K."/>
            <person name="Justo A."/>
            <person name="Karasinski D."/>
            <person name="Kautmanova I."/>
            <person name="Kiss B."/>
            <person name="Kocsube S."/>
            <person name="Kotiranta H."/>
            <person name="LaButti K.M."/>
            <person name="Lechner B.E."/>
            <person name="Liimatainen K."/>
            <person name="Lipzen A."/>
            <person name="Lukacs Z."/>
            <person name="Mihaltcheva S."/>
            <person name="Morgado L.N."/>
            <person name="Niskanen T."/>
            <person name="Noordeloos M.E."/>
            <person name="Ohm R.A."/>
            <person name="Ortiz-Santana B."/>
            <person name="Ovrebo C."/>
            <person name="Racz N."/>
            <person name="Riley R."/>
            <person name="Savchenko A."/>
            <person name="Shiryaev A."/>
            <person name="Soop K."/>
            <person name="Spirin V."/>
            <person name="Szebenyi C."/>
            <person name="Tomsovsky M."/>
            <person name="Tulloss R.E."/>
            <person name="Uehling J."/>
            <person name="Grigoriev I.V."/>
            <person name="Vagvolgyi C."/>
            <person name="Papp T."/>
            <person name="Martin F.M."/>
            <person name="Miettinen O."/>
            <person name="Hibbett D.S."/>
            <person name="Nagy L.G."/>
        </authorList>
    </citation>
    <scope>NUCLEOTIDE SEQUENCE [LARGE SCALE GENOMIC DNA]</scope>
    <source>
        <strain evidence="3 4">CBS 121175</strain>
    </source>
</reference>
<feature type="region of interest" description="Disordered" evidence="1">
    <location>
        <begin position="1"/>
        <end position="65"/>
    </location>
</feature>
<keyword evidence="2" id="KW-1133">Transmembrane helix</keyword>
<gene>
    <name evidence="3" type="ORF">FA15DRAFT_741951</name>
</gene>
<dbReference type="EMBL" id="ML210729">
    <property type="protein sequence ID" value="TFK16581.1"/>
    <property type="molecule type" value="Genomic_DNA"/>
</dbReference>
<accession>A0A5C3K9G4</accession>
<name>A0A5C3K9G4_COPMA</name>
<feature type="compositionally biased region" description="Polar residues" evidence="1">
    <location>
        <begin position="131"/>
        <end position="144"/>
    </location>
</feature>
<dbReference type="Proteomes" id="UP000307440">
    <property type="component" value="Unassembled WGS sequence"/>
</dbReference>
<dbReference type="AlphaFoldDB" id="A0A5C3K9G4"/>
<proteinExistence type="predicted"/>
<feature type="compositionally biased region" description="Pro residues" evidence="1">
    <location>
        <begin position="150"/>
        <end position="181"/>
    </location>
</feature>
<evidence type="ECO:0000313" key="3">
    <source>
        <dbReference type="EMBL" id="TFK16581.1"/>
    </source>
</evidence>
<sequence length="313" mass="33658">MSEDNMMVMGKEKAKAKAAAKTTREKVKATACKGAKSANAGKAETRAKGRKNSRGRNKDLDDLNEFNNYDNSNKGHQENPIFVGSWSSGHSAVTFAVPVVMEPSHPKPKPCKRAQTNQVEVVIEVPKQHVPNATNQQTCPTSQAPGGDRCPPPPPGSDHCPSPPPGSDFCPPPPPGGDYRLPPPAGMDSCLPPLLAVTVVCLHLLVGAIANIHLLGVVIIHHSMEMLFVLHSLSEVLFNSPLPLLLVLGSLPVVPIRESMHHPPLLFSQPPQTAVHQPPSGLLKAMERSKCTGRQEANVYDWVGHIYLVVESS</sequence>
<protein>
    <submittedName>
        <fullName evidence="3">Uncharacterized protein</fullName>
    </submittedName>
</protein>
<feature type="transmembrane region" description="Helical" evidence="2">
    <location>
        <begin position="194"/>
        <end position="220"/>
    </location>
</feature>
<feature type="region of interest" description="Disordered" evidence="1">
    <location>
        <begin position="128"/>
        <end position="181"/>
    </location>
</feature>
<evidence type="ECO:0000256" key="2">
    <source>
        <dbReference type="SAM" id="Phobius"/>
    </source>
</evidence>
<evidence type="ECO:0000313" key="4">
    <source>
        <dbReference type="Proteomes" id="UP000307440"/>
    </source>
</evidence>
<dbReference type="STRING" id="230819.A0A5C3K9G4"/>
<keyword evidence="2" id="KW-0812">Transmembrane</keyword>